<keyword evidence="1" id="KW-1133">Transmembrane helix</keyword>
<protein>
    <submittedName>
        <fullName evidence="2">Uncharacterized protein</fullName>
    </submittedName>
</protein>
<dbReference type="RefSeq" id="WP_305103344.1">
    <property type="nucleotide sequence ID" value="NZ_JAUTWS010000007.1"/>
</dbReference>
<gene>
    <name evidence="2" type="ORF">Q7A36_08975</name>
</gene>
<proteinExistence type="predicted"/>
<feature type="transmembrane region" description="Helical" evidence="1">
    <location>
        <begin position="74"/>
        <end position="94"/>
    </location>
</feature>
<accession>A0ABT9DX49</accession>
<dbReference type="Proteomes" id="UP001243009">
    <property type="component" value="Unassembled WGS sequence"/>
</dbReference>
<evidence type="ECO:0000313" key="2">
    <source>
        <dbReference type="EMBL" id="MDO9708474.1"/>
    </source>
</evidence>
<keyword evidence="1" id="KW-0472">Membrane</keyword>
<keyword evidence="1" id="KW-0812">Transmembrane</keyword>
<evidence type="ECO:0000256" key="1">
    <source>
        <dbReference type="SAM" id="Phobius"/>
    </source>
</evidence>
<comment type="caution">
    <text evidence="2">The sequence shown here is derived from an EMBL/GenBank/DDBJ whole genome shotgun (WGS) entry which is preliminary data.</text>
</comment>
<name>A0ABT9DX49_9PROT</name>
<organism evidence="2 3">
    <name type="scientific">Paracraurococcus lichenis</name>
    <dbReference type="NCBI Taxonomy" id="3064888"/>
    <lineage>
        <taxon>Bacteria</taxon>
        <taxon>Pseudomonadati</taxon>
        <taxon>Pseudomonadota</taxon>
        <taxon>Alphaproteobacteria</taxon>
        <taxon>Acetobacterales</taxon>
        <taxon>Roseomonadaceae</taxon>
        <taxon>Paracraurococcus</taxon>
    </lineage>
</organism>
<evidence type="ECO:0000313" key="3">
    <source>
        <dbReference type="Proteomes" id="UP001243009"/>
    </source>
</evidence>
<reference evidence="2 3" key="1">
    <citation type="submission" date="2023-08" db="EMBL/GenBank/DDBJ databases">
        <title>The draft genome sequence of Paracraurococcus sp. LOR1-02.</title>
        <authorList>
            <person name="Kingkaew E."/>
            <person name="Tanasupawat S."/>
        </authorList>
    </citation>
    <scope>NUCLEOTIDE SEQUENCE [LARGE SCALE GENOMIC DNA]</scope>
    <source>
        <strain evidence="2 3">LOR1-02</strain>
    </source>
</reference>
<keyword evidence="3" id="KW-1185">Reference proteome</keyword>
<sequence length="113" mass="12046">MRSLLKLLVTLIVLGTAVQQGWLQAGTRFVAGLFGANPALVGEGGMDGLAIVQGLGPLMWMSLSGTLRNLPDPWYTLAVMTAGIVAVVLVVGILRTAFRATIRVTGWLRDVWV</sequence>
<dbReference type="EMBL" id="JAUTWS010000007">
    <property type="protein sequence ID" value="MDO9708474.1"/>
    <property type="molecule type" value="Genomic_DNA"/>
</dbReference>